<reference evidence="1 2" key="1">
    <citation type="submission" date="2016-10" db="EMBL/GenBank/DDBJ databases">
        <authorList>
            <person name="de Groot N.N."/>
        </authorList>
    </citation>
    <scope>NUCLEOTIDE SEQUENCE [LARGE SCALE GENOMIC DNA]</scope>
    <source>
        <strain evidence="1 2">CGMCC 1.6502</strain>
    </source>
</reference>
<dbReference type="OrthoDB" id="2112831at2"/>
<protein>
    <recommendedName>
        <fullName evidence="3">YviE</fullName>
    </recommendedName>
</protein>
<proteinExistence type="predicted"/>
<accession>A0A1G8YMC1</accession>
<dbReference type="InterPro" id="IPR045527">
    <property type="entry name" value="DUF6470"/>
</dbReference>
<dbReference type="AlphaFoldDB" id="A0A1G8YMC1"/>
<dbReference type="Proteomes" id="UP000198694">
    <property type="component" value="Unassembled WGS sequence"/>
</dbReference>
<name>A0A1G8YMC1_9BACI</name>
<dbReference type="EMBL" id="FNFL01000002">
    <property type="protein sequence ID" value="SDK03918.1"/>
    <property type="molecule type" value="Genomic_DNA"/>
</dbReference>
<organism evidence="1 2">
    <name type="scientific">Sediminibacillus albus</name>
    <dbReference type="NCBI Taxonomy" id="407036"/>
    <lineage>
        <taxon>Bacteria</taxon>
        <taxon>Bacillati</taxon>
        <taxon>Bacillota</taxon>
        <taxon>Bacilli</taxon>
        <taxon>Bacillales</taxon>
        <taxon>Bacillaceae</taxon>
        <taxon>Sediminibacillus</taxon>
    </lineage>
</organism>
<dbReference type="RefSeq" id="WP_093213022.1">
    <property type="nucleotide sequence ID" value="NZ_FNFL01000002.1"/>
</dbReference>
<sequence>MQLPQVRMQSQQAKIQINQTPARQTIQQPHADQTIHQPSAEISIRRTPSRMTIDQSKAWEDMNLKSAAKSIAEAAQKGKSAVFEGMRRRVQQGAQLMKIENGGNPLAIQAKQNGHKPEKQFNIGWIPSHFAVKTDYQPSQLDINVQTNAPIIENRANKPIIGYQPGGVETSLLQKESLEIDFTNLKFTGANFEMMI</sequence>
<evidence type="ECO:0000313" key="1">
    <source>
        <dbReference type="EMBL" id="SDK03918.1"/>
    </source>
</evidence>
<dbReference type="Pfam" id="PF20074">
    <property type="entry name" value="DUF6470"/>
    <property type="match status" value="1"/>
</dbReference>
<gene>
    <name evidence="1" type="ORF">SAMN05216243_1709</name>
</gene>
<evidence type="ECO:0000313" key="2">
    <source>
        <dbReference type="Proteomes" id="UP000198694"/>
    </source>
</evidence>
<evidence type="ECO:0008006" key="3">
    <source>
        <dbReference type="Google" id="ProtNLM"/>
    </source>
</evidence>
<dbReference type="STRING" id="407036.SAMN05216243_1709"/>
<keyword evidence="2" id="KW-1185">Reference proteome</keyword>